<dbReference type="Proteomes" id="UP000828048">
    <property type="component" value="Chromosome 11"/>
</dbReference>
<protein>
    <submittedName>
        <fullName evidence="1">Uncharacterized protein</fullName>
    </submittedName>
</protein>
<name>A0ACB7YJU2_9ERIC</name>
<comment type="caution">
    <text evidence="1">The sequence shown here is derived from an EMBL/GenBank/DDBJ whole genome shotgun (WGS) entry which is preliminary data.</text>
</comment>
<organism evidence="1 2">
    <name type="scientific">Vaccinium darrowii</name>
    <dbReference type="NCBI Taxonomy" id="229202"/>
    <lineage>
        <taxon>Eukaryota</taxon>
        <taxon>Viridiplantae</taxon>
        <taxon>Streptophyta</taxon>
        <taxon>Embryophyta</taxon>
        <taxon>Tracheophyta</taxon>
        <taxon>Spermatophyta</taxon>
        <taxon>Magnoliopsida</taxon>
        <taxon>eudicotyledons</taxon>
        <taxon>Gunneridae</taxon>
        <taxon>Pentapetalae</taxon>
        <taxon>asterids</taxon>
        <taxon>Ericales</taxon>
        <taxon>Ericaceae</taxon>
        <taxon>Vaccinioideae</taxon>
        <taxon>Vaccinieae</taxon>
        <taxon>Vaccinium</taxon>
    </lineage>
</organism>
<accession>A0ACB7YJU2</accession>
<gene>
    <name evidence="1" type="ORF">Vadar_005546</name>
</gene>
<reference evidence="1 2" key="1">
    <citation type="journal article" date="2021" name="Hortic Res">
        <title>High-quality reference genome and annotation aids understanding of berry development for evergreen blueberry (Vaccinium darrowii).</title>
        <authorList>
            <person name="Yu J."/>
            <person name="Hulse-Kemp A.M."/>
            <person name="Babiker E."/>
            <person name="Staton M."/>
        </authorList>
    </citation>
    <scope>NUCLEOTIDE SEQUENCE [LARGE SCALE GENOMIC DNA]</scope>
    <source>
        <strain evidence="2">cv. NJ 8807/NJ 8810</strain>
        <tissue evidence="1">Young leaf</tissue>
    </source>
</reference>
<evidence type="ECO:0000313" key="1">
    <source>
        <dbReference type="EMBL" id="KAH7853688.1"/>
    </source>
</evidence>
<evidence type="ECO:0000313" key="2">
    <source>
        <dbReference type="Proteomes" id="UP000828048"/>
    </source>
</evidence>
<sequence length="340" mass="38262">MFPSTITIATNTDGATITTTGDSLTRRFVAFPVGKNIMANPLEYDFPLLSVPHQNLCRGSHKGWLVMVDKDMSMYLQNPFSGRRIGLPPVTSLPRSGFRKSKWDVHKAFMSVTPDSSSSSSSPPVSDCFVMVFYCAGDRVAFCKVGDQNWTKLRNLESYAYYRDAIYYKGRFYISEAIGDAAVKKQETLVYIDSSDSNGDGDYEREARKSRTCKFDEFDYDNSYVNRARNLIRRTTGFETFKLETGSDSSESKWIEVKDFEGGAVFIGLNQSFAVPKPDLMGYDGDRIYYTDDNVGGHKFHIRSGHDMGIFSLSDSRFEPLCSTDFEATKPPAVWITPSD</sequence>
<dbReference type="EMBL" id="CM037161">
    <property type="protein sequence ID" value="KAH7853688.1"/>
    <property type="molecule type" value="Genomic_DNA"/>
</dbReference>
<keyword evidence="2" id="KW-1185">Reference proteome</keyword>
<proteinExistence type="predicted"/>